<protein>
    <submittedName>
        <fullName evidence="1">Uncharacterized protein</fullName>
    </submittedName>
</protein>
<sequence>MILSLLRRTALGARLRVEEGEDDAFCREGPGRARLALREEMARRIAAALASRHAEQAGRDAHSQLYVPAPLRL</sequence>
<reference evidence="1 2" key="1">
    <citation type="submission" date="2020-08" db="EMBL/GenBank/DDBJ databases">
        <title>Genomic Encyclopedia of Type Strains, Phase IV (KMG-IV): sequencing the most valuable type-strain genomes for metagenomic binning, comparative biology and taxonomic classification.</title>
        <authorList>
            <person name="Goeker M."/>
        </authorList>
    </citation>
    <scope>NUCLEOTIDE SEQUENCE [LARGE SCALE GENOMIC DNA]</scope>
    <source>
        <strain evidence="1 2">DSM 5895</strain>
    </source>
</reference>
<accession>A0A839ZC93</accession>
<name>A0A839ZC93_9HYPH</name>
<dbReference type="AlphaFoldDB" id="A0A839ZC93"/>
<organism evidence="1 2">
    <name type="scientific">Ancylobacter tetraedralis</name>
    <dbReference type="NCBI Taxonomy" id="217068"/>
    <lineage>
        <taxon>Bacteria</taxon>
        <taxon>Pseudomonadati</taxon>
        <taxon>Pseudomonadota</taxon>
        <taxon>Alphaproteobacteria</taxon>
        <taxon>Hyphomicrobiales</taxon>
        <taxon>Xanthobacteraceae</taxon>
        <taxon>Ancylobacter</taxon>
    </lineage>
</organism>
<evidence type="ECO:0000313" key="2">
    <source>
        <dbReference type="Proteomes" id="UP000533469"/>
    </source>
</evidence>
<dbReference type="RefSeq" id="WP_183190566.1">
    <property type="nucleotide sequence ID" value="NZ_JACICD010000005.1"/>
</dbReference>
<dbReference type="EMBL" id="JACICD010000005">
    <property type="protein sequence ID" value="MBB3772410.1"/>
    <property type="molecule type" value="Genomic_DNA"/>
</dbReference>
<proteinExistence type="predicted"/>
<dbReference type="Proteomes" id="UP000533469">
    <property type="component" value="Unassembled WGS sequence"/>
</dbReference>
<keyword evidence="2" id="KW-1185">Reference proteome</keyword>
<evidence type="ECO:0000313" key="1">
    <source>
        <dbReference type="EMBL" id="MBB3772410.1"/>
    </source>
</evidence>
<comment type="caution">
    <text evidence="1">The sequence shown here is derived from an EMBL/GenBank/DDBJ whole genome shotgun (WGS) entry which is preliminary data.</text>
</comment>
<gene>
    <name evidence="1" type="ORF">FHS55_003022</name>
</gene>